<dbReference type="Gene3D" id="3.40.50.300">
    <property type="entry name" value="P-loop containing nucleotide triphosphate hydrolases"/>
    <property type="match status" value="1"/>
</dbReference>
<organism evidence="2 3">
    <name type="scientific">Psychroserpens burtonensis</name>
    <dbReference type="NCBI Taxonomy" id="49278"/>
    <lineage>
        <taxon>Bacteria</taxon>
        <taxon>Pseudomonadati</taxon>
        <taxon>Bacteroidota</taxon>
        <taxon>Flavobacteriia</taxon>
        <taxon>Flavobacteriales</taxon>
        <taxon>Flavobacteriaceae</taxon>
        <taxon>Psychroserpens</taxon>
    </lineage>
</organism>
<dbReference type="AlphaFoldDB" id="A0A5C7BIT0"/>
<sequence>MIQSCDALEFIFLWRSYQAELVKHFNSPSSDHHFHVMTPPGCGKTILGIEILRKLGNKTLVLALTLTIRNQWDDLNTLYY</sequence>
<dbReference type="GO" id="GO:0003677">
    <property type="term" value="F:DNA binding"/>
    <property type="evidence" value="ECO:0007669"/>
    <property type="project" value="InterPro"/>
</dbReference>
<feature type="domain" description="Helicase/UvrB N-terminal" evidence="1">
    <location>
        <begin position="14"/>
        <end position="73"/>
    </location>
</feature>
<keyword evidence="3" id="KW-1185">Reference proteome</keyword>
<dbReference type="GO" id="GO:0005524">
    <property type="term" value="F:ATP binding"/>
    <property type="evidence" value="ECO:0007669"/>
    <property type="project" value="InterPro"/>
</dbReference>
<gene>
    <name evidence="2" type="ORF">ES692_03965</name>
</gene>
<evidence type="ECO:0000259" key="1">
    <source>
        <dbReference type="Pfam" id="PF04851"/>
    </source>
</evidence>
<dbReference type="Pfam" id="PF04851">
    <property type="entry name" value="ResIII"/>
    <property type="match status" value="1"/>
</dbReference>
<dbReference type="InterPro" id="IPR006935">
    <property type="entry name" value="Helicase/UvrB_N"/>
</dbReference>
<dbReference type="EMBL" id="VOSB01000005">
    <property type="protein sequence ID" value="TXE19020.1"/>
    <property type="molecule type" value="Genomic_DNA"/>
</dbReference>
<evidence type="ECO:0000313" key="2">
    <source>
        <dbReference type="EMBL" id="TXE19020.1"/>
    </source>
</evidence>
<proteinExistence type="predicted"/>
<accession>A0A5C7BIT0</accession>
<dbReference type="SUPFAM" id="SSF52540">
    <property type="entry name" value="P-loop containing nucleoside triphosphate hydrolases"/>
    <property type="match status" value="1"/>
</dbReference>
<reference evidence="2 3" key="1">
    <citation type="submission" date="2019-08" db="EMBL/GenBank/DDBJ databases">
        <title>Genome of Psychroserpens burtonensis ACAM 167.</title>
        <authorList>
            <person name="Bowman J.P."/>
        </authorList>
    </citation>
    <scope>NUCLEOTIDE SEQUENCE [LARGE SCALE GENOMIC DNA]</scope>
    <source>
        <strain evidence="2 3">ACAM 167</strain>
    </source>
</reference>
<name>A0A5C7BIT0_9FLAO</name>
<dbReference type="OrthoDB" id="9759819at2"/>
<protein>
    <recommendedName>
        <fullName evidence="1">Helicase/UvrB N-terminal domain-containing protein</fullName>
    </recommendedName>
</protein>
<dbReference type="RefSeq" id="WP_028870658.1">
    <property type="nucleotide sequence ID" value="NZ_VOSB01000005.1"/>
</dbReference>
<comment type="caution">
    <text evidence="2">The sequence shown here is derived from an EMBL/GenBank/DDBJ whole genome shotgun (WGS) entry which is preliminary data.</text>
</comment>
<evidence type="ECO:0000313" key="3">
    <source>
        <dbReference type="Proteomes" id="UP000321938"/>
    </source>
</evidence>
<dbReference type="InterPro" id="IPR027417">
    <property type="entry name" value="P-loop_NTPase"/>
</dbReference>
<dbReference type="GO" id="GO:0016787">
    <property type="term" value="F:hydrolase activity"/>
    <property type="evidence" value="ECO:0007669"/>
    <property type="project" value="InterPro"/>
</dbReference>
<dbReference type="Proteomes" id="UP000321938">
    <property type="component" value="Unassembled WGS sequence"/>
</dbReference>